<dbReference type="AlphaFoldDB" id="A0A1A9I4V2"/>
<dbReference type="KEGG" id="nia:A8C56_14845"/>
<dbReference type="Proteomes" id="UP000077667">
    <property type="component" value="Chromosome"/>
</dbReference>
<gene>
    <name evidence="2" type="ORF">A8C56_14845</name>
</gene>
<reference evidence="2 3" key="1">
    <citation type="submission" date="2016-05" db="EMBL/GenBank/DDBJ databases">
        <title>Niabella ginsenosidivorans BS26 whole genome sequencing.</title>
        <authorList>
            <person name="Im W.T."/>
            <person name="Siddiqi M.Z."/>
        </authorList>
    </citation>
    <scope>NUCLEOTIDE SEQUENCE [LARGE SCALE GENOMIC DNA]</scope>
    <source>
        <strain evidence="2 3">BS26</strain>
    </source>
</reference>
<feature type="chain" id="PRO_5008389861" evidence="1">
    <location>
        <begin position="21"/>
        <end position="119"/>
    </location>
</feature>
<evidence type="ECO:0000313" key="2">
    <source>
        <dbReference type="EMBL" id="ANH82079.1"/>
    </source>
</evidence>
<dbReference type="RefSeq" id="WP_067757596.1">
    <property type="nucleotide sequence ID" value="NZ_CP015772.1"/>
</dbReference>
<proteinExistence type="predicted"/>
<organism evidence="2 3">
    <name type="scientific">Niabella ginsenosidivorans</name>
    <dbReference type="NCBI Taxonomy" id="1176587"/>
    <lineage>
        <taxon>Bacteria</taxon>
        <taxon>Pseudomonadati</taxon>
        <taxon>Bacteroidota</taxon>
        <taxon>Chitinophagia</taxon>
        <taxon>Chitinophagales</taxon>
        <taxon>Chitinophagaceae</taxon>
        <taxon>Niabella</taxon>
    </lineage>
</organism>
<name>A0A1A9I4V2_9BACT</name>
<dbReference type="EMBL" id="CP015772">
    <property type="protein sequence ID" value="ANH82079.1"/>
    <property type="molecule type" value="Genomic_DNA"/>
</dbReference>
<keyword evidence="3" id="KW-1185">Reference proteome</keyword>
<evidence type="ECO:0000256" key="1">
    <source>
        <dbReference type="SAM" id="SignalP"/>
    </source>
</evidence>
<protein>
    <submittedName>
        <fullName evidence="2">Uncharacterized protein</fullName>
    </submittedName>
</protein>
<evidence type="ECO:0000313" key="3">
    <source>
        <dbReference type="Proteomes" id="UP000077667"/>
    </source>
</evidence>
<accession>A0A1A9I4V2</accession>
<keyword evidence="1" id="KW-0732">Signal</keyword>
<sequence length="119" mass="13173">MKSIFIIACTLILFAGGLKAASQAPCKEKKNNSWVTETGPRTNPYTIIRLYDEQHKQLLEIVMNGYRLKTNPAMIKRLSRLAKAANADDIAFIAGILRISECRVSAVKKAGAQQGYCKN</sequence>
<feature type="signal peptide" evidence="1">
    <location>
        <begin position="1"/>
        <end position="20"/>
    </location>
</feature>